<reference evidence="1 2" key="1">
    <citation type="submission" date="2024-09" db="EMBL/GenBank/DDBJ databases">
        <title>Genome sequencing and assembly of Phytophthora oleae, isolate VK10A, causative agent of rot of olive drupes.</title>
        <authorList>
            <person name="Conti Taguali S."/>
            <person name="Riolo M."/>
            <person name="La Spada F."/>
            <person name="Cacciola S.O."/>
            <person name="Dionisio G."/>
        </authorList>
    </citation>
    <scope>NUCLEOTIDE SEQUENCE [LARGE SCALE GENOMIC DNA]</scope>
    <source>
        <strain evidence="1 2">VK10A</strain>
    </source>
</reference>
<gene>
    <name evidence="1" type="ORF">V7S43_010279</name>
</gene>
<keyword evidence="2" id="KW-1185">Reference proteome</keyword>
<name>A0ABD3FFQ4_9STRA</name>
<organism evidence="1 2">
    <name type="scientific">Phytophthora oleae</name>
    <dbReference type="NCBI Taxonomy" id="2107226"/>
    <lineage>
        <taxon>Eukaryota</taxon>
        <taxon>Sar</taxon>
        <taxon>Stramenopiles</taxon>
        <taxon>Oomycota</taxon>
        <taxon>Peronosporomycetes</taxon>
        <taxon>Peronosporales</taxon>
        <taxon>Peronosporaceae</taxon>
        <taxon>Phytophthora</taxon>
    </lineage>
</organism>
<sequence length="137" mass="15873">MKSVQRNKHVIRAVLDDNSLDIIYKDNKSREKLAKARALVSEAGFWAKLDAVLLLLHPINAVLAEFESDGSFVSAVFHQFRQLSRNKVYHEELDNSVYQFRFLQDEIRDFIAMREVAFITPSMKKLDTCLINAWTRG</sequence>
<evidence type="ECO:0000313" key="2">
    <source>
        <dbReference type="Proteomes" id="UP001632037"/>
    </source>
</evidence>
<comment type="caution">
    <text evidence="1">The sequence shown here is derived from an EMBL/GenBank/DDBJ whole genome shotgun (WGS) entry which is preliminary data.</text>
</comment>
<accession>A0ABD3FFQ4</accession>
<dbReference type="AlphaFoldDB" id="A0ABD3FFQ4"/>
<proteinExistence type="predicted"/>
<protein>
    <submittedName>
        <fullName evidence="1">Uncharacterized protein</fullName>
    </submittedName>
</protein>
<evidence type="ECO:0000313" key="1">
    <source>
        <dbReference type="EMBL" id="KAL3664526.1"/>
    </source>
</evidence>
<dbReference type="Proteomes" id="UP001632037">
    <property type="component" value="Unassembled WGS sequence"/>
</dbReference>
<dbReference type="EMBL" id="JBIMZQ010000023">
    <property type="protein sequence ID" value="KAL3664526.1"/>
    <property type="molecule type" value="Genomic_DNA"/>
</dbReference>